<dbReference type="Proteomes" id="UP000514754">
    <property type="component" value="Chromosome"/>
</dbReference>
<evidence type="ECO:0000313" key="1">
    <source>
        <dbReference type="EMBL" id="QMO40862.1"/>
    </source>
</evidence>
<evidence type="ECO:0000313" key="2">
    <source>
        <dbReference type="Proteomes" id="UP000514754"/>
    </source>
</evidence>
<dbReference type="EMBL" id="CP057906">
    <property type="protein sequence ID" value="QMO40862.1"/>
    <property type="molecule type" value="Genomic_DNA"/>
</dbReference>
<organism evidence="1 2">
    <name type="scientific">Escherichia coli</name>
    <dbReference type="NCBI Taxonomy" id="562"/>
    <lineage>
        <taxon>Bacteria</taxon>
        <taxon>Pseudomonadati</taxon>
        <taxon>Pseudomonadota</taxon>
        <taxon>Gammaproteobacteria</taxon>
        <taxon>Enterobacterales</taxon>
        <taxon>Enterobacteriaceae</taxon>
        <taxon>Escherichia</taxon>
    </lineage>
</organism>
<sequence>MIYYPEDNIQQIGEFISANNDNKLVVCLCADWCNNCNDWKNPLIALSEKYPNDFFIWMDIERHSDMVSEVDLDTLPVLLVQKNNDIIFLGAVVPRVNTIIPLLETKHSVMRAYDPGIKQFLLDDYFNSLSISFAINR</sequence>
<reference evidence="1 2" key="1">
    <citation type="submission" date="2020-06" db="EMBL/GenBank/DDBJ databases">
        <title>REHAB project genomes.</title>
        <authorList>
            <person name="Shaw L.P."/>
        </authorList>
    </citation>
    <scope>NUCLEOTIDE SEQUENCE [LARGE SCALE GENOMIC DNA]</scope>
    <source>
        <strain evidence="1 2">RHB10-C12</strain>
    </source>
</reference>
<dbReference type="InterPro" id="IPR013766">
    <property type="entry name" value="Thioredoxin_domain"/>
</dbReference>
<accession>A0A085P5Y4</accession>
<dbReference type="CDD" id="cd02947">
    <property type="entry name" value="TRX_family"/>
    <property type="match status" value="1"/>
</dbReference>
<dbReference type="SUPFAM" id="SSF52833">
    <property type="entry name" value="Thioredoxin-like"/>
    <property type="match status" value="1"/>
</dbReference>
<dbReference type="Pfam" id="PF00085">
    <property type="entry name" value="Thioredoxin"/>
    <property type="match status" value="1"/>
</dbReference>
<gene>
    <name evidence="1" type="ORF">HVW43_11325</name>
</gene>
<dbReference type="AlphaFoldDB" id="A0A085P5Y4"/>
<name>A0A085P5Y4_ECOLX</name>
<dbReference type="InterPro" id="IPR036249">
    <property type="entry name" value="Thioredoxin-like_sf"/>
</dbReference>
<protein>
    <submittedName>
        <fullName evidence="1">Thiol reductase thioredoxin</fullName>
    </submittedName>
</protein>
<dbReference type="Gene3D" id="3.40.30.10">
    <property type="entry name" value="Glutaredoxin"/>
    <property type="match status" value="1"/>
</dbReference>
<dbReference type="RefSeq" id="WP_000642143.1">
    <property type="nucleotide sequence ID" value="NZ_BDLM01000011.1"/>
</dbReference>
<proteinExistence type="predicted"/>